<dbReference type="Proteomes" id="UP001303046">
    <property type="component" value="Unassembled WGS sequence"/>
</dbReference>
<sequence>MLSLGRFGSLLATAAYTLPQYPAHWALLSQTSNDMASDGERRSNLRLLKTRRYARLAMETVSDCVLTYNARTVPTDADLHAFLGAAALIKLHAIALQQPKSRESFVRQMNDGTLVIRKREVPSLNIGSFGFVVHPSVIHLVDSHEIFSPRLTILRLRPLRQKSINIINC</sequence>
<evidence type="ECO:0000313" key="1">
    <source>
        <dbReference type="EMBL" id="KAK6764450.1"/>
    </source>
</evidence>
<comment type="caution">
    <text evidence="1">The sequence shown here is derived from an EMBL/GenBank/DDBJ whole genome shotgun (WGS) entry which is preliminary data.</text>
</comment>
<reference evidence="1 2" key="1">
    <citation type="submission" date="2023-08" db="EMBL/GenBank/DDBJ databases">
        <title>A Necator americanus chromosomal reference genome.</title>
        <authorList>
            <person name="Ilik V."/>
            <person name="Petrzelkova K.J."/>
            <person name="Pardy F."/>
            <person name="Fuh T."/>
            <person name="Niatou-Singa F.S."/>
            <person name="Gouil Q."/>
            <person name="Baker L."/>
            <person name="Ritchie M.E."/>
            <person name="Jex A.R."/>
            <person name="Gazzola D."/>
            <person name="Li H."/>
            <person name="Toshio Fujiwara R."/>
            <person name="Zhan B."/>
            <person name="Aroian R.V."/>
            <person name="Pafco B."/>
            <person name="Schwarz E.M."/>
        </authorList>
    </citation>
    <scope>NUCLEOTIDE SEQUENCE [LARGE SCALE GENOMIC DNA]</scope>
    <source>
        <strain evidence="1 2">Aroian</strain>
        <tissue evidence="1">Whole animal</tissue>
    </source>
</reference>
<organism evidence="1 2">
    <name type="scientific">Necator americanus</name>
    <name type="common">Human hookworm</name>
    <dbReference type="NCBI Taxonomy" id="51031"/>
    <lineage>
        <taxon>Eukaryota</taxon>
        <taxon>Metazoa</taxon>
        <taxon>Ecdysozoa</taxon>
        <taxon>Nematoda</taxon>
        <taxon>Chromadorea</taxon>
        <taxon>Rhabditida</taxon>
        <taxon>Rhabditina</taxon>
        <taxon>Rhabditomorpha</taxon>
        <taxon>Strongyloidea</taxon>
        <taxon>Ancylostomatidae</taxon>
        <taxon>Bunostominae</taxon>
        <taxon>Necator</taxon>
    </lineage>
</organism>
<name>A0ABR1EP67_NECAM</name>
<gene>
    <name evidence="1" type="primary">Necator_chrX.g24846</name>
    <name evidence="1" type="ORF">RB195_024681</name>
</gene>
<dbReference type="EMBL" id="JAVFWL010000006">
    <property type="protein sequence ID" value="KAK6764450.1"/>
    <property type="molecule type" value="Genomic_DNA"/>
</dbReference>
<protein>
    <submittedName>
        <fullName evidence="1">Uncharacterized protein</fullName>
    </submittedName>
</protein>
<proteinExistence type="predicted"/>
<evidence type="ECO:0000313" key="2">
    <source>
        <dbReference type="Proteomes" id="UP001303046"/>
    </source>
</evidence>
<accession>A0ABR1EP67</accession>
<keyword evidence="2" id="KW-1185">Reference proteome</keyword>